<comment type="caution">
    <text evidence="3">The sequence shown here is derived from an EMBL/GenBank/DDBJ whole genome shotgun (WGS) entry which is preliminary data.</text>
</comment>
<reference evidence="3" key="1">
    <citation type="submission" date="2022-07" db="EMBL/GenBank/DDBJ databases">
        <title>Genome analysis of Parmales, a sister group of diatoms, reveals the evolutionary specialization of diatoms from phago-mixotrophs to photoautotrophs.</title>
        <authorList>
            <person name="Ban H."/>
            <person name="Sato S."/>
            <person name="Yoshikawa S."/>
            <person name="Kazumasa Y."/>
            <person name="Nakamura Y."/>
            <person name="Ichinomiya M."/>
            <person name="Saitoh K."/>
            <person name="Sato N."/>
            <person name="Blanc-Mathieu R."/>
            <person name="Endo H."/>
            <person name="Kuwata A."/>
            <person name="Ogata H."/>
        </authorList>
    </citation>
    <scope>NUCLEOTIDE SEQUENCE</scope>
</reference>
<gene>
    <name evidence="3" type="ORF">TrRE_jg4772</name>
</gene>
<sequence>MARPTNTLIIDSVALLKVISHCSQSSSSSSSTGVLLGMEVDPNTIHVSSSFGHPEKRQAAAKDDDDEEGDGKKHRDRRGVEEEEAAYEAEMLRMLKTVNVDANIVGCYTSMFLGTFTPSLLSAPHPLVLLYDPAQSSSSATGNIVVRCFKLRESAIEGDSTNGLYDEWAVKVSNNGLARSALYDLNRANKAKASTVLKNNDYGKSGSVDFERLDLSTNPFVEKNLSFLSTWVDELVSEQSKYSNFARSLYKEEQAGSSVDKASRWKQGGPSRLDGLLAGTQLDTYCDNVLGHGQRGIKKTWVMGAVSAGK</sequence>
<feature type="domain" description="JAB1/MPN/MOV34 metalloenzyme" evidence="2">
    <location>
        <begin position="6"/>
        <end position="110"/>
    </location>
</feature>
<dbReference type="EMBL" id="BRXZ01000385">
    <property type="protein sequence ID" value="GMI10663.1"/>
    <property type="molecule type" value="Genomic_DNA"/>
</dbReference>
<protein>
    <recommendedName>
        <fullName evidence="2">JAB1/MPN/MOV34 metalloenzyme domain-containing protein</fullName>
    </recommendedName>
</protein>
<feature type="compositionally biased region" description="Basic and acidic residues" evidence="1">
    <location>
        <begin position="53"/>
        <end position="62"/>
    </location>
</feature>
<evidence type="ECO:0000313" key="4">
    <source>
        <dbReference type="Proteomes" id="UP001165082"/>
    </source>
</evidence>
<dbReference type="AlphaFoldDB" id="A0A9W7FED5"/>
<dbReference type="InterPro" id="IPR000555">
    <property type="entry name" value="JAMM/MPN+_dom"/>
</dbReference>
<evidence type="ECO:0000259" key="2">
    <source>
        <dbReference type="Pfam" id="PF01398"/>
    </source>
</evidence>
<dbReference type="GO" id="GO:0008237">
    <property type="term" value="F:metallopeptidase activity"/>
    <property type="evidence" value="ECO:0007669"/>
    <property type="project" value="InterPro"/>
</dbReference>
<feature type="region of interest" description="Disordered" evidence="1">
    <location>
        <begin position="46"/>
        <end position="82"/>
    </location>
</feature>
<keyword evidence="4" id="KW-1185">Reference proteome</keyword>
<accession>A0A9W7FED5</accession>
<name>A0A9W7FED5_9STRA</name>
<evidence type="ECO:0000313" key="3">
    <source>
        <dbReference type="EMBL" id="GMI10663.1"/>
    </source>
</evidence>
<dbReference type="Gene3D" id="3.40.140.10">
    <property type="entry name" value="Cytidine Deaminase, domain 2"/>
    <property type="match status" value="1"/>
</dbReference>
<dbReference type="Pfam" id="PF01398">
    <property type="entry name" value="JAB"/>
    <property type="match status" value="1"/>
</dbReference>
<proteinExistence type="predicted"/>
<evidence type="ECO:0000256" key="1">
    <source>
        <dbReference type="SAM" id="MobiDB-lite"/>
    </source>
</evidence>
<organism evidence="3 4">
    <name type="scientific">Triparma retinervis</name>
    <dbReference type="NCBI Taxonomy" id="2557542"/>
    <lineage>
        <taxon>Eukaryota</taxon>
        <taxon>Sar</taxon>
        <taxon>Stramenopiles</taxon>
        <taxon>Ochrophyta</taxon>
        <taxon>Bolidophyceae</taxon>
        <taxon>Parmales</taxon>
        <taxon>Triparmaceae</taxon>
        <taxon>Triparma</taxon>
    </lineage>
</organism>
<dbReference type="OrthoDB" id="10265695at2759"/>
<dbReference type="Proteomes" id="UP001165082">
    <property type="component" value="Unassembled WGS sequence"/>
</dbReference>